<dbReference type="Gene3D" id="6.10.140.1040">
    <property type="match status" value="1"/>
</dbReference>
<evidence type="ECO:0000259" key="2">
    <source>
        <dbReference type="SMART" id="SM01233"/>
    </source>
</evidence>
<reference evidence="3" key="1">
    <citation type="submission" date="2021-03" db="EMBL/GenBank/DDBJ databases">
        <title>Chromosome level genome of the anhydrobiotic midge Polypedilum vanderplanki.</title>
        <authorList>
            <person name="Yoshida Y."/>
            <person name="Kikawada T."/>
            <person name="Gusev O."/>
        </authorList>
    </citation>
    <scope>NUCLEOTIDE SEQUENCE</scope>
    <source>
        <strain evidence="3">NIAS01</strain>
        <tissue evidence="3">Whole body or cell culture</tissue>
    </source>
</reference>
<dbReference type="EMBL" id="JADBJN010000004">
    <property type="protein sequence ID" value="KAG5668775.1"/>
    <property type="molecule type" value="Genomic_DNA"/>
</dbReference>
<dbReference type="PANTHER" id="PTHR12299">
    <property type="entry name" value="HYALURONIC ACID-BINDING PROTEIN 4"/>
    <property type="match status" value="1"/>
</dbReference>
<feature type="compositionally biased region" description="Basic and acidic residues" evidence="1">
    <location>
        <begin position="77"/>
        <end position="86"/>
    </location>
</feature>
<dbReference type="InterPro" id="IPR039764">
    <property type="entry name" value="HABP4/SERBP1-like"/>
</dbReference>
<feature type="compositionally biased region" description="Gly residues" evidence="1">
    <location>
        <begin position="316"/>
        <end position="331"/>
    </location>
</feature>
<sequence>MENSYGIGIANRYDLFYGQDDAADSFETVITRKKKDKAAKEASTVATTTPAAPKSAEKENKVQAKPQPQQQQLKAQPQKDQKRGIKEQNNTGIGKKDDKQITQNGQPRQNFAQRPAAGGENREERNNRKNREMNGNGQLANGIDGQNQTDRPRTGNNQNRNRRNFDGKRRDRQSGSDKTGVKAVDKRDGAGAHNWGSHKQDIEDMNKPATDGEDTSGEKEGDEVVEETPAPEEPKEMTLDEWKAQRQAQMLQPQYNLRKAGEGENNKWDNMVQLDKKLDESIPMKKDENRGTQEGKKKQVLDIDFHFNDGRRGGLGRRGPGNAGGERGPGNAGRQQQNRRRPPRENNNGAPREGGEEGGNANGPRPERRQRRPRFQRSEQEGQNAPKVDDERDFPSLG</sequence>
<feature type="region of interest" description="Disordered" evidence="1">
    <location>
        <begin position="34"/>
        <end position="398"/>
    </location>
</feature>
<name>A0A9J6BGR1_POLVA</name>
<feature type="compositionally biased region" description="Basic and acidic residues" evidence="1">
    <location>
        <begin position="387"/>
        <end position="398"/>
    </location>
</feature>
<feature type="compositionally biased region" description="Polar residues" evidence="1">
    <location>
        <begin position="101"/>
        <end position="112"/>
    </location>
</feature>
<proteinExistence type="predicted"/>
<feature type="domain" description="Hyaluronan/mRNA-binding protein" evidence="2">
    <location>
        <begin position="167"/>
        <end position="263"/>
    </location>
</feature>
<accession>A0A9J6BGR1</accession>
<evidence type="ECO:0000256" key="1">
    <source>
        <dbReference type="SAM" id="MobiDB-lite"/>
    </source>
</evidence>
<feature type="compositionally biased region" description="Polar residues" evidence="1">
    <location>
        <begin position="246"/>
        <end position="255"/>
    </location>
</feature>
<feature type="compositionally biased region" description="Acidic residues" evidence="1">
    <location>
        <begin position="211"/>
        <end position="230"/>
    </location>
</feature>
<gene>
    <name evidence="3" type="ORF">PVAND_016702</name>
</gene>
<dbReference type="GO" id="GO:0005737">
    <property type="term" value="C:cytoplasm"/>
    <property type="evidence" value="ECO:0007669"/>
    <property type="project" value="TreeGrafter"/>
</dbReference>
<feature type="compositionally biased region" description="Low complexity" evidence="1">
    <location>
        <begin position="41"/>
        <end position="54"/>
    </location>
</feature>
<dbReference type="PANTHER" id="PTHR12299:SF17">
    <property type="entry name" value="AT19571P-RELATED"/>
    <property type="match status" value="1"/>
</dbReference>
<feature type="compositionally biased region" description="Basic and acidic residues" evidence="1">
    <location>
        <begin position="232"/>
        <end position="244"/>
    </location>
</feature>
<dbReference type="SMART" id="SM01233">
    <property type="entry name" value="HABP4_PAI-RBP1"/>
    <property type="match status" value="1"/>
</dbReference>
<dbReference type="OrthoDB" id="6022699at2759"/>
<dbReference type="GO" id="GO:0005634">
    <property type="term" value="C:nucleus"/>
    <property type="evidence" value="ECO:0007669"/>
    <property type="project" value="TreeGrafter"/>
</dbReference>
<dbReference type="GO" id="GO:0003723">
    <property type="term" value="F:RNA binding"/>
    <property type="evidence" value="ECO:0007669"/>
    <property type="project" value="InterPro"/>
</dbReference>
<dbReference type="AlphaFoldDB" id="A0A9J6BGR1"/>
<evidence type="ECO:0000313" key="3">
    <source>
        <dbReference type="EMBL" id="KAG5668775.1"/>
    </source>
</evidence>
<evidence type="ECO:0000313" key="4">
    <source>
        <dbReference type="Proteomes" id="UP001107558"/>
    </source>
</evidence>
<comment type="caution">
    <text evidence="3">The sequence shown here is derived from an EMBL/GenBank/DDBJ whole genome shotgun (WGS) entry which is preliminary data.</text>
</comment>
<dbReference type="Proteomes" id="UP001107558">
    <property type="component" value="Chromosome 4"/>
</dbReference>
<keyword evidence="4" id="KW-1185">Reference proteome</keyword>
<feature type="compositionally biased region" description="Basic and acidic residues" evidence="1">
    <location>
        <begin position="120"/>
        <end position="132"/>
    </location>
</feature>
<feature type="compositionally biased region" description="Low complexity" evidence="1">
    <location>
        <begin position="63"/>
        <end position="76"/>
    </location>
</feature>
<dbReference type="Pfam" id="PF04774">
    <property type="entry name" value="HABP4_PAI-RBP1"/>
    <property type="match status" value="1"/>
</dbReference>
<dbReference type="InterPro" id="IPR006861">
    <property type="entry name" value="HABP4_PAIRBP1-bd"/>
</dbReference>
<feature type="compositionally biased region" description="Basic and acidic residues" evidence="1">
    <location>
        <begin position="163"/>
        <end position="190"/>
    </location>
</feature>
<organism evidence="3 4">
    <name type="scientific">Polypedilum vanderplanki</name>
    <name type="common">Sleeping chironomid midge</name>
    <dbReference type="NCBI Taxonomy" id="319348"/>
    <lineage>
        <taxon>Eukaryota</taxon>
        <taxon>Metazoa</taxon>
        <taxon>Ecdysozoa</taxon>
        <taxon>Arthropoda</taxon>
        <taxon>Hexapoda</taxon>
        <taxon>Insecta</taxon>
        <taxon>Pterygota</taxon>
        <taxon>Neoptera</taxon>
        <taxon>Endopterygota</taxon>
        <taxon>Diptera</taxon>
        <taxon>Nematocera</taxon>
        <taxon>Chironomoidea</taxon>
        <taxon>Chironomidae</taxon>
        <taxon>Chironominae</taxon>
        <taxon>Polypedilum</taxon>
        <taxon>Polypedilum</taxon>
    </lineage>
</organism>
<protein>
    <recommendedName>
        <fullName evidence="2">Hyaluronan/mRNA-binding protein domain-containing protein</fullName>
    </recommendedName>
</protein>
<feature type="compositionally biased region" description="Basic and acidic residues" evidence="1">
    <location>
        <begin position="274"/>
        <end position="312"/>
    </location>
</feature>